<sequence length="365" mass="42306">MKKYKIIITLIIVIICLYIIYNTDFANSKNDIEVKNTLNKSILESELSFNKILGELEQDIPWLPLGVSDDGIIYGYTGRNENSKYNLLAYNMDTSTSNIIHEVENDLRPVLLKENNKYIVWIEGVYQYEKQGTRIKLCDKSTNEIVTIFESDSFLSLDSSPLSLGNDFILWVDYEYKDNMMYPLIRKYTISTGETSVFKENATSPVILNNCIAYITEDIYNHNSSAVCIENIETNEVRQITNNKKVLYIEGDNESLVVSSVDYDKKYYLDVYTKNKLITIQANNDYSYDFPKISERFISWQELDKIQFYDRKNEQVINIGDHSNITTCNISDNYIIYTTPELSLETQKEYAAIHGMVLSNIHIVK</sequence>
<proteinExistence type="predicted"/>
<evidence type="ECO:0000313" key="2">
    <source>
        <dbReference type="Proteomes" id="UP000095594"/>
    </source>
</evidence>
<gene>
    <name evidence="1" type="ORF">ERS852471_01729</name>
</gene>
<organism evidence="1 2">
    <name type="scientific">Clostridium disporicum</name>
    <dbReference type="NCBI Taxonomy" id="84024"/>
    <lineage>
        <taxon>Bacteria</taxon>
        <taxon>Bacillati</taxon>
        <taxon>Bacillota</taxon>
        <taxon>Clostridia</taxon>
        <taxon>Eubacteriales</taxon>
        <taxon>Clostridiaceae</taxon>
        <taxon>Clostridium</taxon>
    </lineage>
</organism>
<dbReference type="RefSeq" id="WP_055265657.1">
    <property type="nucleotide sequence ID" value="NZ_CABIXQ010000010.1"/>
</dbReference>
<dbReference type="EMBL" id="CYZX01000010">
    <property type="protein sequence ID" value="CUO52636.1"/>
    <property type="molecule type" value="Genomic_DNA"/>
</dbReference>
<dbReference type="SUPFAM" id="SSF69304">
    <property type="entry name" value="Tricorn protease N-terminal domain"/>
    <property type="match status" value="1"/>
</dbReference>
<dbReference type="AlphaFoldDB" id="A0A174FV06"/>
<dbReference type="Proteomes" id="UP000095594">
    <property type="component" value="Unassembled WGS sequence"/>
</dbReference>
<protein>
    <submittedName>
        <fullName evidence="1">Uncharacterized protein</fullName>
    </submittedName>
</protein>
<accession>A0A174FV06</accession>
<reference evidence="1 2" key="1">
    <citation type="submission" date="2015-09" db="EMBL/GenBank/DDBJ databases">
        <authorList>
            <consortium name="Pathogen Informatics"/>
        </authorList>
    </citation>
    <scope>NUCLEOTIDE SEQUENCE [LARGE SCALE GENOMIC DNA]</scope>
    <source>
        <strain evidence="1 2">2789STDY5834856</strain>
    </source>
</reference>
<evidence type="ECO:0000313" key="1">
    <source>
        <dbReference type="EMBL" id="CUO52636.1"/>
    </source>
</evidence>
<name>A0A174FV06_9CLOT</name>